<proteinExistence type="predicted"/>
<dbReference type="EMBL" id="BSUN01000001">
    <property type="protein sequence ID" value="GMA34682.1"/>
    <property type="molecule type" value="Genomic_DNA"/>
</dbReference>
<feature type="region of interest" description="Disordered" evidence="1">
    <location>
        <begin position="64"/>
        <end position="100"/>
    </location>
</feature>
<reference evidence="3" key="1">
    <citation type="journal article" date="2019" name="Int. J. Syst. Evol. Microbiol.">
        <title>The Global Catalogue of Microorganisms (GCM) 10K type strain sequencing project: providing services to taxonomists for standard genome sequencing and annotation.</title>
        <authorList>
            <consortium name="The Broad Institute Genomics Platform"/>
            <consortium name="The Broad Institute Genome Sequencing Center for Infectious Disease"/>
            <person name="Wu L."/>
            <person name="Ma J."/>
        </authorList>
    </citation>
    <scope>NUCLEOTIDE SEQUENCE [LARGE SCALE GENOMIC DNA]</scope>
    <source>
        <strain evidence="3">NBRC 112299</strain>
    </source>
</reference>
<dbReference type="RefSeq" id="WP_348523433.1">
    <property type="nucleotide sequence ID" value="NZ_BSUN01000001.1"/>
</dbReference>
<protein>
    <submittedName>
        <fullName evidence="2">Uncharacterized protein</fullName>
    </submittedName>
</protein>
<gene>
    <name evidence="2" type="ORF">GCM10025876_08860</name>
</gene>
<evidence type="ECO:0000256" key="1">
    <source>
        <dbReference type="SAM" id="MobiDB-lite"/>
    </source>
</evidence>
<keyword evidence="3" id="KW-1185">Reference proteome</keyword>
<feature type="compositionally biased region" description="Gly residues" evidence="1">
    <location>
        <begin position="83"/>
        <end position="94"/>
    </location>
</feature>
<organism evidence="2 3">
    <name type="scientific">Demequina litorisediminis</name>
    <dbReference type="NCBI Taxonomy" id="1849022"/>
    <lineage>
        <taxon>Bacteria</taxon>
        <taxon>Bacillati</taxon>
        <taxon>Actinomycetota</taxon>
        <taxon>Actinomycetes</taxon>
        <taxon>Micrococcales</taxon>
        <taxon>Demequinaceae</taxon>
        <taxon>Demequina</taxon>
    </lineage>
</organism>
<dbReference type="Proteomes" id="UP001157125">
    <property type="component" value="Unassembled WGS sequence"/>
</dbReference>
<sequence length="100" mass="10181">MSIFLCPPDSYEENCAAGPVTDAQTDDIVAVLEQGNVSDLVESVYVETREEVYDNIVAADDSGVYSQAGAGGPGSRAAREAHGPGGVPGGGRCHGGARRG</sequence>
<name>A0ABQ6IBX0_9MICO</name>
<evidence type="ECO:0000313" key="2">
    <source>
        <dbReference type="EMBL" id="GMA34682.1"/>
    </source>
</evidence>
<accession>A0ABQ6IBX0</accession>
<evidence type="ECO:0000313" key="3">
    <source>
        <dbReference type="Proteomes" id="UP001157125"/>
    </source>
</evidence>
<comment type="caution">
    <text evidence="2">The sequence shown here is derived from an EMBL/GenBank/DDBJ whole genome shotgun (WGS) entry which is preliminary data.</text>
</comment>